<keyword evidence="2" id="KW-1185">Reference proteome</keyword>
<evidence type="ECO:0000313" key="1">
    <source>
        <dbReference type="EMBL" id="TYB32081.1"/>
    </source>
</evidence>
<proteinExistence type="predicted"/>
<comment type="caution">
    <text evidence="1">The sequence shown here is derived from an EMBL/GenBank/DDBJ whole genome shotgun (WGS) entry which is preliminary data.</text>
</comment>
<sequence>MYCTIDNNLDKKTIEKLKKLEKDLNATLIAFKCSNPDFAELSEKELEKIQNFEREHDVSLLAFEDSRS</sequence>
<evidence type="ECO:0000313" key="2">
    <source>
        <dbReference type="Proteomes" id="UP000324143"/>
    </source>
</evidence>
<name>A0A5D0MKL2_9BACT</name>
<accession>A0A5D0MKL2</accession>
<organism evidence="1 2">
    <name type="scientific">Candidatus Mcinerneyibacterium aminivorans</name>
    <dbReference type="NCBI Taxonomy" id="2703815"/>
    <lineage>
        <taxon>Bacteria</taxon>
        <taxon>Candidatus Macinerneyibacteriota</taxon>
        <taxon>Candidatus Mcinerneyibacteria</taxon>
        <taxon>Candidatus Mcinerneyibacteriales</taxon>
        <taxon>Candidatus Mcinerneyibacteriaceae</taxon>
        <taxon>Candidatus Mcinerneyibacterium</taxon>
    </lineage>
</organism>
<dbReference type="Proteomes" id="UP000324143">
    <property type="component" value="Unassembled WGS sequence"/>
</dbReference>
<dbReference type="EMBL" id="VSIX01000004">
    <property type="protein sequence ID" value="TYB32081.1"/>
    <property type="molecule type" value="Genomic_DNA"/>
</dbReference>
<dbReference type="AlphaFoldDB" id="A0A5D0MKL2"/>
<gene>
    <name evidence="1" type="ORF">FXF47_00415</name>
</gene>
<reference evidence="1" key="1">
    <citation type="submission" date="2019-08" db="EMBL/GenBank/DDBJ databases">
        <title>Genomic characterization of a novel candidate phylum (ARYD3) from a high temperature, high salinity tertiary oil reservoir in north central Oklahoma, USA.</title>
        <authorList>
            <person name="Youssef N.H."/>
            <person name="Yadav A."/>
            <person name="Elshahed M.S."/>
        </authorList>
    </citation>
    <scope>NUCLEOTIDE SEQUENCE [LARGE SCALE GENOMIC DNA]</scope>
    <source>
        <strain evidence="1">ARYD3</strain>
    </source>
</reference>
<protein>
    <submittedName>
        <fullName evidence="1">Uncharacterized protein</fullName>
    </submittedName>
</protein>